<reference evidence="2 3" key="1">
    <citation type="submission" date="2020-01" db="EMBL/GenBank/DDBJ databases">
        <authorList>
            <consortium name="DOE Joint Genome Institute"/>
            <person name="Haridas S."/>
            <person name="Albert R."/>
            <person name="Binder M."/>
            <person name="Bloem J."/>
            <person name="Labutti K."/>
            <person name="Salamov A."/>
            <person name="Andreopoulos B."/>
            <person name="Baker S.E."/>
            <person name="Barry K."/>
            <person name="Bills G."/>
            <person name="Bluhm B.H."/>
            <person name="Cannon C."/>
            <person name="Castanera R."/>
            <person name="Culley D.E."/>
            <person name="Daum C."/>
            <person name="Ezra D."/>
            <person name="Gonzalez J.B."/>
            <person name="Henrissat B."/>
            <person name="Kuo A."/>
            <person name="Liang C."/>
            <person name="Lipzen A."/>
            <person name="Lutzoni F."/>
            <person name="Magnuson J."/>
            <person name="Mondo S."/>
            <person name="Nolan M."/>
            <person name="Ohm R."/>
            <person name="Pangilinan J."/>
            <person name="Park H.-J.H."/>
            <person name="Ramirez L."/>
            <person name="Alfaro M."/>
            <person name="Sun H."/>
            <person name="Tritt A."/>
            <person name="Yoshinaga Y."/>
            <person name="Zwiers L.-H.L."/>
            <person name="Turgeon B.G."/>
            <person name="Goodwin S.B."/>
            <person name="Spatafora J.W."/>
            <person name="Crous P.W."/>
            <person name="Grigoriev I.V."/>
        </authorList>
    </citation>
    <scope>NUCLEOTIDE SEQUENCE [LARGE SCALE GENOMIC DNA]</scope>
    <source>
        <strain evidence="2 3">CBS 611.86</strain>
    </source>
</reference>
<dbReference type="EMBL" id="JAADJZ010000011">
    <property type="protein sequence ID" value="KAF2871533.1"/>
    <property type="molecule type" value="Genomic_DNA"/>
</dbReference>
<evidence type="ECO:0000256" key="1">
    <source>
        <dbReference type="SAM" id="MobiDB-lite"/>
    </source>
</evidence>
<evidence type="ECO:0000313" key="3">
    <source>
        <dbReference type="Proteomes" id="UP000481861"/>
    </source>
</evidence>
<comment type="caution">
    <text evidence="2">The sequence shown here is derived from an EMBL/GenBank/DDBJ whole genome shotgun (WGS) entry which is preliminary data.</text>
</comment>
<dbReference type="Proteomes" id="UP000481861">
    <property type="component" value="Unassembled WGS sequence"/>
</dbReference>
<name>A0A7C8IAL8_9PLEO</name>
<sequence length="136" mass="15455">MFHVASPSGAWYFEGPRGKSRDTIGYEVNESSYPPLEHTEDDECEDGEVKDSGFRSFEIIYDFQFRISPNENVLKPFLSNFAKAAANMPGLRTAVLWSPLRFDMNGREADESEPSYDDLPSNLCNQRDNLAWGLAY</sequence>
<proteinExistence type="predicted"/>
<accession>A0A7C8IAL8</accession>
<dbReference type="AlphaFoldDB" id="A0A7C8IAL8"/>
<protein>
    <submittedName>
        <fullName evidence="2">Uncharacterized protein</fullName>
    </submittedName>
</protein>
<evidence type="ECO:0000313" key="2">
    <source>
        <dbReference type="EMBL" id="KAF2871533.1"/>
    </source>
</evidence>
<keyword evidence="3" id="KW-1185">Reference proteome</keyword>
<dbReference type="OrthoDB" id="5985073at2759"/>
<gene>
    <name evidence="2" type="ORF">BDV95DRAFT_572233</name>
</gene>
<feature type="region of interest" description="Disordered" evidence="1">
    <location>
        <begin position="1"/>
        <end position="49"/>
    </location>
</feature>
<organism evidence="2 3">
    <name type="scientific">Massariosphaeria phaeospora</name>
    <dbReference type="NCBI Taxonomy" id="100035"/>
    <lineage>
        <taxon>Eukaryota</taxon>
        <taxon>Fungi</taxon>
        <taxon>Dikarya</taxon>
        <taxon>Ascomycota</taxon>
        <taxon>Pezizomycotina</taxon>
        <taxon>Dothideomycetes</taxon>
        <taxon>Pleosporomycetidae</taxon>
        <taxon>Pleosporales</taxon>
        <taxon>Pleosporales incertae sedis</taxon>
        <taxon>Massariosphaeria</taxon>
    </lineage>
</organism>